<organism evidence="6 7">
    <name type="scientific">Acanthoscelides obtectus</name>
    <name type="common">Bean weevil</name>
    <name type="synonym">Bruchus obtectus</name>
    <dbReference type="NCBI Taxonomy" id="200917"/>
    <lineage>
        <taxon>Eukaryota</taxon>
        <taxon>Metazoa</taxon>
        <taxon>Ecdysozoa</taxon>
        <taxon>Arthropoda</taxon>
        <taxon>Hexapoda</taxon>
        <taxon>Insecta</taxon>
        <taxon>Pterygota</taxon>
        <taxon>Neoptera</taxon>
        <taxon>Endopterygota</taxon>
        <taxon>Coleoptera</taxon>
        <taxon>Polyphaga</taxon>
        <taxon>Cucujiformia</taxon>
        <taxon>Chrysomeloidea</taxon>
        <taxon>Chrysomelidae</taxon>
        <taxon>Bruchinae</taxon>
        <taxon>Bruchini</taxon>
        <taxon>Acanthoscelides</taxon>
    </lineage>
</organism>
<feature type="domain" description="BED-type" evidence="5">
    <location>
        <begin position="42"/>
        <end position="94"/>
    </location>
</feature>
<dbReference type="InterPro" id="IPR003656">
    <property type="entry name" value="Znf_BED"/>
</dbReference>
<dbReference type="GO" id="GO:0003677">
    <property type="term" value="F:DNA binding"/>
    <property type="evidence" value="ECO:0007669"/>
    <property type="project" value="InterPro"/>
</dbReference>
<dbReference type="InterPro" id="IPR036236">
    <property type="entry name" value="Znf_C2H2_sf"/>
</dbReference>
<dbReference type="SMART" id="SM00614">
    <property type="entry name" value="ZnF_BED"/>
    <property type="match status" value="1"/>
</dbReference>
<dbReference type="Pfam" id="PF02892">
    <property type="entry name" value="zf-BED"/>
    <property type="match status" value="1"/>
</dbReference>
<keyword evidence="3" id="KW-0862">Zinc</keyword>
<evidence type="ECO:0000256" key="2">
    <source>
        <dbReference type="ARBA" id="ARBA00022771"/>
    </source>
</evidence>
<evidence type="ECO:0000313" key="7">
    <source>
        <dbReference type="Proteomes" id="UP001152888"/>
    </source>
</evidence>
<reference evidence="6" key="1">
    <citation type="submission" date="2022-03" db="EMBL/GenBank/DDBJ databases">
        <authorList>
            <person name="Sayadi A."/>
        </authorList>
    </citation>
    <scope>NUCLEOTIDE SEQUENCE</scope>
</reference>
<keyword evidence="1" id="KW-0479">Metal-binding</keyword>
<evidence type="ECO:0000256" key="3">
    <source>
        <dbReference type="ARBA" id="ARBA00022833"/>
    </source>
</evidence>
<dbReference type="SUPFAM" id="SSF57667">
    <property type="entry name" value="beta-beta-alpha zinc fingers"/>
    <property type="match status" value="1"/>
</dbReference>
<dbReference type="OrthoDB" id="8053861at2759"/>
<accession>A0A9P0K2I0</accession>
<dbReference type="Proteomes" id="UP001152888">
    <property type="component" value="Unassembled WGS sequence"/>
</dbReference>
<keyword evidence="7" id="KW-1185">Reference proteome</keyword>
<dbReference type="PROSITE" id="PS50808">
    <property type="entry name" value="ZF_BED"/>
    <property type="match status" value="1"/>
</dbReference>
<name>A0A9P0K2I0_ACAOB</name>
<proteinExistence type="predicted"/>
<comment type="caution">
    <text evidence="6">The sequence shown here is derived from an EMBL/GenBank/DDBJ whole genome shotgun (WGS) entry which is preliminary data.</text>
</comment>
<evidence type="ECO:0000256" key="4">
    <source>
        <dbReference type="PROSITE-ProRule" id="PRU00027"/>
    </source>
</evidence>
<gene>
    <name evidence="6" type="ORF">ACAOBT_LOCUS5610</name>
</gene>
<evidence type="ECO:0000313" key="6">
    <source>
        <dbReference type="EMBL" id="CAH1964139.1"/>
    </source>
</evidence>
<dbReference type="EMBL" id="CAKOFQ010006713">
    <property type="protein sequence ID" value="CAH1964139.1"/>
    <property type="molecule type" value="Genomic_DNA"/>
</dbReference>
<protein>
    <recommendedName>
        <fullName evidence="5">BED-type domain-containing protein</fullName>
    </recommendedName>
</protein>
<dbReference type="AlphaFoldDB" id="A0A9P0K2I0"/>
<keyword evidence="2 4" id="KW-0863">Zinc-finger</keyword>
<sequence length="140" mass="16081">MQETVLQVAILTTGGVAQMATLGELEQSVATRLYMPHSKKANDCTSVWYYFLQEEGRHTAKCKMCSAILRTTNSATSCLLSHLYMKHSIDLRAMRLFYRPEDQKIMYHIRKPVKGPQFGLTSYKKKEHAKALNAKYVQLY</sequence>
<dbReference type="GO" id="GO:0008270">
    <property type="term" value="F:zinc ion binding"/>
    <property type="evidence" value="ECO:0007669"/>
    <property type="project" value="UniProtKB-KW"/>
</dbReference>
<evidence type="ECO:0000259" key="5">
    <source>
        <dbReference type="PROSITE" id="PS50808"/>
    </source>
</evidence>
<evidence type="ECO:0000256" key="1">
    <source>
        <dbReference type="ARBA" id="ARBA00022723"/>
    </source>
</evidence>